<protein>
    <submittedName>
        <fullName evidence="2">Uncharacterized protein</fullName>
    </submittedName>
</protein>
<accession>A0A813R3J7</accession>
<dbReference type="Proteomes" id="UP000663860">
    <property type="component" value="Unassembled WGS sequence"/>
</dbReference>
<feature type="chain" id="PRO_5036222756" evidence="1">
    <location>
        <begin position="20"/>
        <end position="326"/>
    </location>
</feature>
<dbReference type="EMBL" id="CAJOBB010000395">
    <property type="protein sequence ID" value="CAF3670022.1"/>
    <property type="molecule type" value="Genomic_DNA"/>
</dbReference>
<dbReference type="EMBL" id="CAJNOE010000033">
    <property type="protein sequence ID" value="CAF0775484.1"/>
    <property type="molecule type" value="Genomic_DNA"/>
</dbReference>
<dbReference type="Proteomes" id="UP000663868">
    <property type="component" value="Unassembled WGS sequence"/>
</dbReference>
<evidence type="ECO:0000313" key="2">
    <source>
        <dbReference type="EMBL" id="CAF0775484.1"/>
    </source>
</evidence>
<comment type="caution">
    <text evidence="2">The sequence shown here is derived from an EMBL/GenBank/DDBJ whole genome shotgun (WGS) entry which is preliminary data.</text>
</comment>
<evidence type="ECO:0000313" key="3">
    <source>
        <dbReference type="EMBL" id="CAF3670022.1"/>
    </source>
</evidence>
<evidence type="ECO:0000256" key="1">
    <source>
        <dbReference type="SAM" id="SignalP"/>
    </source>
</evidence>
<evidence type="ECO:0000313" key="4">
    <source>
        <dbReference type="Proteomes" id="UP000663860"/>
    </source>
</evidence>
<reference evidence="2" key="1">
    <citation type="submission" date="2021-02" db="EMBL/GenBank/DDBJ databases">
        <authorList>
            <person name="Nowell W R."/>
        </authorList>
    </citation>
    <scope>NUCLEOTIDE SEQUENCE</scope>
</reference>
<gene>
    <name evidence="2" type="ORF">IZO911_LOCUS5528</name>
    <name evidence="3" type="ORF">KXQ929_LOCUS8919</name>
</gene>
<keyword evidence="1" id="KW-0732">Signal</keyword>
<proteinExistence type="predicted"/>
<name>A0A813R3J7_9BILA</name>
<organism evidence="2 4">
    <name type="scientific">Adineta steineri</name>
    <dbReference type="NCBI Taxonomy" id="433720"/>
    <lineage>
        <taxon>Eukaryota</taxon>
        <taxon>Metazoa</taxon>
        <taxon>Spiralia</taxon>
        <taxon>Gnathifera</taxon>
        <taxon>Rotifera</taxon>
        <taxon>Eurotatoria</taxon>
        <taxon>Bdelloidea</taxon>
        <taxon>Adinetida</taxon>
        <taxon>Adinetidae</taxon>
        <taxon>Adineta</taxon>
    </lineage>
</organism>
<feature type="signal peptide" evidence="1">
    <location>
        <begin position="1"/>
        <end position="19"/>
    </location>
</feature>
<sequence>MKILLCLISFVLSCYFAESVQPYFPPQIVFSSNNGVSIMAIDEINQRAYYTLAYGDSGRTSSYVSKKLPYTIPDTPESKYYVQLITNSVPSDCFYGTYWKYGGNAYNSFPAHWWVNHTSFEVKSYNKFSYEMKYSNDSSRAEDYWFANATCTVDSGEIYPCQEIYFQKNTQIPLRSTAVIRRGWNVIQETTPYQIISVGEPIDKYFESIPKDWYLTCRDLNLGLYYNPQTSKIDLNQSVKVEIWLITPPHRINGNDTVRIQWKSEECNDCFTFSPEELSFNDKNFEEKQILTITRVKDGSKTTLIPIFNGGGFNNALPQLYPIYIE</sequence>
<dbReference type="AlphaFoldDB" id="A0A813R3J7"/>